<feature type="region of interest" description="Disordered" evidence="1">
    <location>
        <begin position="293"/>
        <end position="313"/>
    </location>
</feature>
<name>Q8S5Y5_ORYSJ</name>
<dbReference type="AlphaFoldDB" id="Q8S5Y5"/>
<accession>Q8S5Y5</accession>
<evidence type="ECO:0000313" key="3">
    <source>
        <dbReference type="Proteomes" id="UP000000763"/>
    </source>
</evidence>
<evidence type="ECO:0000256" key="1">
    <source>
        <dbReference type="SAM" id="MobiDB-lite"/>
    </source>
</evidence>
<feature type="compositionally biased region" description="Basic and acidic residues" evidence="1">
    <location>
        <begin position="59"/>
        <end position="68"/>
    </location>
</feature>
<sequence length="362" mass="38566">MPGGWGARRGEVGEDIRRAGDAAAAAAASTMREKGERHRLTARATSGSGRQRGPGGGGEDAKARDSGWWRRHTTRCGRQFGTNIRGAEKIRARPSSPDDGGEAEEGRRGEEGSTKKMRSVVLREAMAGLPEHGDSRRQQQASAAADGERRRRRLRATRPHRRRRLRVGAPRRRLLVACHGAGTGEDGRSGGSLGTASRKSNGRKDNGGDNTSAGQLPPRRLHPYFPPAVAVSVFRSSLAPDGSFVGAASSSSTSPLPFPSSSPFALPLWSRHRRSSPLACADLVDRGDFNGARRDGTLCSPPPTSSSGVTSTGTREAMAMPDRGMLLCTSDRARARRTVLPRRPGCSSPATAHGEGRREEVS</sequence>
<feature type="compositionally biased region" description="Basic and acidic residues" evidence="1">
    <location>
        <begin position="8"/>
        <end position="20"/>
    </location>
</feature>
<feature type="compositionally biased region" description="Basic and acidic residues" evidence="1">
    <location>
        <begin position="104"/>
        <end position="114"/>
    </location>
</feature>
<reference evidence="3" key="2">
    <citation type="journal article" date="2008" name="Nucleic Acids Res.">
        <title>The rice annotation project database (RAP-DB): 2008 update.</title>
        <authorList>
            <consortium name="The rice annotation project (RAP)"/>
        </authorList>
    </citation>
    <scope>GENOME REANNOTATION</scope>
    <source>
        <strain evidence="3">cv. Nipponbare</strain>
    </source>
</reference>
<feature type="region of interest" description="Disordered" evidence="1">
    <location>
        <begin position="336"/>
        <end position="362"/>
    </location>
</feature>
<dbReference type="EMBL" id="AC099774">
    <property type="protein sequence ID" value="AAM19053.1"/>
    <property type="molecule type" value="Genomic_DNA"/>
</dbReference>
<dbReference type="Proteomes" id="UP000000763">
    <property type="component" value="Chromosome 10"/>
</dbReference>
<evidence type="ECO:0000313" key="2">
    <source>
        <dbReference type="EMBL" id="AAM19053.1"/>
    </source>
</evidence>
<feature type="compositionally biased region" description="Gly residues" evidence="1">
    <location>
        <begin position="181"/>
        <end position="193"/>
    </location>
</feature>
<feature type="compositionally biased region" description="Basic residues" evidence="1">
    <location>
        <begin position="150"/>
        <end position="174"/>
    </location>
</feature>
<protein>
    <submittedName>
        <fullName evidence="2">Uncharacterized protein</fullName>
    </submittedName>
</protein>
<proteinExistence type="predicted"/>
<reference evidence="3" key="1">
    <citation type="journal article" date="2005" name="Nature">
        <title>The map-based sequence of the rice genome.</title>
        <authorList>
            <consortium name="International rice genome sequencing project (IRGSP)"/>
            <person name="Matsumoto T."/>
            <person name="Wu J."/>
            <person name="Kanamori H."/>
            <person name="Katayose Y."/>
            <person name="Fujisawa M."/>
            <person name="Namiki N."/>
            <person name="Mizuno H."/>
            <person name="Yamamoto K."/>
            <person name="Antonio B.A."/>
            <person name="Baba T."/>
            <person name="Sakata K."/>
            <person name="Nagamura Y."/>
            <person name="Aoki H."/>
            <person name="Arikawa K."/>
            <person name="Arita K."/>
            <person name="Bito T."/>
            <person name="Chiden Y."/>
            <person name="Fujitsuka N."/>
            <person name="Fukunaka R."/>
            <person name="Hamada M."/>
            <person name="Harada C."/>
            <person name="Hayashi A."/>
            <person name="Hijishita S."/>
            <person name="Honda M."/>
            <person name="Hosokawa S."/>
            <person name="Ichikawa Y."/>
            <person name="Idonuma A."/>
            <person name="Iijima M."/>
            <person name="Ikeda M."/>
            <person name="Ikeno M."/>
            <person name="Ito K."/>
            <person name="Ito S."/>
            <person name="Ito T."/>
            <person name="Ito Y."/>
            <person name="Ito Y."/>
            <person name="Iwabuchi A."/>
            <person name="Kamiya K."/>
            <person name="Karasawa W."/>
            <person name="Kurita K."/>
            <person name="Katagiri S."/>
            <person name="Kikuta A."/>
            <person name="Kobayashi H."/>
            <person name="Kobayashi N."/>
            <person name="Machita K."/>
            <person name="Maehara T."/>
            <person name="Masukawa M."/>
            <person name="Mizubayashi T."/>
            <person name="Mukai Y."/>
            <person name="Nagasaki H."/>
            <person name="Nagata Y."/>
            <person name="Naito S."/>
            <person name="Nakashima M."/>
            <person name="Nakama Y."/>
            <person name="Nakamichi Y."/>
            <person name="Nakamura M."/>
            <person name="Meguro A."/>
            <person name="Negishi M."/>
            <person name="Ohta I."/>
            <person name="Ohta T."/>
            <person name="Okamoto M."/>
            <person name="Ono N."/>
            <person name="Saji S."/>
            <person name="Sakaguchi M."/>
            <person name="Sakai K."/>
            <person name="Shibata M."/>
            <person name="Shimokawa T."/>
            <person name="Song J."/>
            <person name="Takazaki Y."/>
            <person name="Terasawa K."/>
            <person name="Tsugane M."/>
            <person name="Tsuji K."/>
            <person name="Ueda S."/>
            <person name="Waki K."/>
            <person name="Yamagata H."/>
            <person name="Yamamoto M."/>
            <person name="Yamamoto S."/>
            <person name="Yamane H."/>
            <person name="Yoshiki S."/>
            <person name="Yoshihara R."/>
            <person name="Yukawa K."/>
            <person name="Zhong H."/>
            <person name="Yano M."/>
            <person name="Yuan Q."/>
            <person name="Ouyang S."/>
            <person name="Liu J."/>
            <person name="Jones K.M."/>
            <person name="Gansberger K."/>
            <person name="Moffat K."/>
            <person name="Hill J."/>
            <person name="Bera J."/>
            <person name="Fadrosh D."/>
            <person name="Jin S."/>
            <person name="Johri S."/>
            <person name="Kim M."/>
            <person name="Overton L."/>
            <person name="Reardon M."/>
            <person name="Tsitrin T."/>
            <person name="Vuong H."/>
            <person name="Weaver B."/>
            <person name="Ciecko A."/>
            <person name="Tallon L."/>
            <person name="Jackson J."/>
            <person name="Pai G."/>
            <person name="Aken S.V."/>
            <person name="Utterback T."/>
            <person name="Reidmuller S."/>
            <person name="Feldblyum T."/>
            <person name="Hsiao J."/>
            <person name="Zismann V."/>
            <person name="Iobst S."/>
            <person name="de Vazeille A.R."/>
            <person name="Buell C.R."/>
            <person name="Ying K."/>
            <person name="Li Y."/>
            <person name="Lu T."/>
            <person name="Huang Y."/>
            <person name="Zhao Q."/>
            <person name="Feng Q."/>
            <person name="Zhang L."/>
            <person name="Zhu J."/>
            <person name="Weng Q."/>
            <person name="Mu J."/>
            <person name="Lu Y."/>
            <person name="Fan D."/>
            <person name="Liu Y."/>
            <person name="Guan J."/>
            <person name="Zhang Y."/>
            <person name="Yu S."/>
            <person name="Liu X."/>
            <person name="Zhang Y."/>
            <person name="Hong G."/>
            <person name="Han B."/>
            <person name="Choisne N."/>
            <person name="Demange N."/>
            <person name="Orjeda G."/>
            <person name="Samain S."/>
            <person name="Cattolico L."/>
            <person name="Pelletier E."/>
            <person name="Couloux A."/>
            <person name="Segurens B."/>
            <person name="Wincker P."/>
            <person name="D'Hont A."/>
            <person name="Scarpelli C."/>
            <person name="Weissenbach J."/>
            <person name="Salanoubat M."/>
            <person name="Quetier F."/>
            <person name="Yu Y."/>
            <person name="Kim H.R."/>
            <person name="Rambo T."/>
            <person name="Currie J."/>
            <person name="Collura K."/>
            <person name="Luo M."/>
            <person name="Yang T."/>
            <person name="Ammiraju J.S.S."/>
            <person name="Engler F."/>
            <person name="Soderlund C."/>
            <person name="Wing R.A."/>
            <person name="Palmer L.E."/>
            <person name="de la Bastide M."/>
            <person name="Spiegel L."/>
            <person name="Nascimento L."/>
            <person name="Zutavern T."/>
            <person name="O'Shaughnessy A."/>
            <person name="Dike S."/>
            <person name="Dedhia N."/>
            <person name="Preston R."/>
            <person name="Balija V."/>
            <person name="McCombie W.R."/>
            <person name="Chow T."/>
            <person name="Chen H."/>
            <person name="Chung M."/>
            <person name="Chen C."/>
            <person name="Shaw J."/>
            <person name="Wu H."/>
            <person name="Hsiao K."/>
            <person name="Chao Y."/>
            <person name="Chu M."/>
            <person name="Cheng C."/>
            <person name="Hour A."/>
            <person name="Lee P."/>
            <person name="Lin S."/>
            <person name="Lin Y."/>
            <person name="Liou J."/>
            <person name="Liu S."/>
            <person name="Hsing Y."/>
            <person name="Raghuvanshi S."/>
            <person name="Mohanty A."/>
            <person name="Bharti A.K."/>
            <person name="Gaur A."/>
            <person name="Gupta V."/>
            <person name="Kumar D."/>
            <person name="Ravi V."/>
            <person name="Vij S."/>
            <person name="Kapur A."/>
            <person name="Khurana P."/>
            <person name="Khurana P."/>
            <person name="Khurana J.P."/>
            <person name="Tyagi A.K."/>
            <person name="Gaikwad K."/>
            <person name="Singh A."/>
            <person name="Dalal V."/>
            <person name="Srivastava S."/>
            <person name="Dixit A."/>
            <person name="Pal A.K."/>
            <person name="Ghazi I.A."/>
            <person name="Yadav M."/>
            <person name="Pandit A."/>
            <person name="Bhargava A."/>
            <person name="Sureshbabu K."/>
            <person name="Batra K."/>
            <person name="Sharma T.R."/>
            <person name="Mohapatra T."/>
            <person name="Singh N.K."/>
            <person name="Messing J."/>
            <person name="Nelson A.B."/>
            <person name="Fuks G."/>
            <person name="Kavchok S."/>
            <person name="Keizer G."/>
            <person name="Linton E."/>
            <person name="Llaca V."/>
            <person name="Song R."/>
            <person name="Tanyolac B."/>
            <person name="Young S."/>
            <person name="Ho-Il K."/>
            <person name="Hahn J.H."/>
            <person name="Sangsakoo G."/>
            <person name="Vanavichit A."/>
            <person name="de Mattos Luiz.A.T."/>
            <person name="Zimmer P.D."/>
            <person name="Malone G."/>
            <person name="Dellagostin O."/>
            <person name="de Oliveira A.C."/>
            <person name="Bevan M."/>
            <person name="Bancroft I."/>
            <person name="Minx P."/>
            <person name="Cordum H."/>
            <person name="Wilson R."/>
            <person name="Cheng Z."/>
            <person name="Jin W."/>
            <person name="Jiang J."/>
            <person name="Leong S.A."/>
            <person name="Iwama H."/>
            <person name="Gojobori T."/>
            <person name="Itoh T."/>
            <person name="Niimura Y."/>
            <person name="Fujii Y."/>
            <person name="Habara T."/>
            <person name="Sakai H."/>
            <person name="Sato Y."/>
            <person name="Wilson G."/>
            <person name="Kumar K."/>
            <person name="McCouch S."/>
            <person name="Juretic N."/>
            <person name="Hoen D."/>
            <person name="Wright S."/>
            <person name="Bruskiewich R."/>
            <person name="Bureau T."/>
            <person name="Miyao A."/>
            <person name="Hirochika H."/>
            <person name="Nishikawa T."/>
            <person name="Kadowaki K."/>
            <person name="Sugiura M."/>
            <person name="Burr B."/>
            <person name="Sasaki T."/>
        </authorList>
    </citation>
    <scope>NUCLEOTIDE SEQUENCE [LARGE SCALE GENOMIC DNA]</scope>
    <source>
        <strain evidence="3">cv. Nipponbare</strain>
    </source>
</reference>
<gene>
    <name evidence="2" type="primary">OSJNBa0073L20.24</name>
</gene>
<feature type="region of interest" description="Disordered" evidence="1">
    <location>
        <begin position="1"/>
        <end position="221"/>
    </location>
</feature>
<organism evidence="2 3">
    <name type="scientific">Oryza sativa subsp. japonica</name>
    <name type="common">Rice</name>
    <dbReference type="NCBI Taxonomy" id="39947"/>
    <lineage>
        <taxon>Eukaryota</taxon>
        <taxon>Viridiplantae</taxon>
        <taxon>Streptophyta</taxon>
        <taxon>Embryophyta</taxon>
        <taxon>Tracheophyta</taxon>
        <taxon>Spermatophyta</taxon>
        <taxon>Magnoliopsida</taxon>
        <taxon>Liliopsida</taxon>
        <taxon>Poales</taxon>
        <taxon>Poaceae</taxon>
        <taxon>BOP clade</taxon>
        <taxon>Oryzoideae</taxon>
        <taxon>Oryzeae</taxon>
        <taxon>Oryzinae</taxon>
        <taxon>Oryza</taxon>
        <taxon>Oryza sativa</taxon>
    </lineage>
</organism>